<dbReference type="GO" id="GO:0006355">
    <property type="term" value="P:regulation of DNA-templated transcription"/>
    <property type="evidence" value="ECO:0007669"/>
    <property type="project" value="InterPro"/>
</dbReference>
<dbReference type="PANTHER" id="PTHR44757:SF2">
    <property type="entry name" value="BIOFILM ARCHITECTURE MAINTENANCE PROTEIN MBAA"/>
    <property type="match status" value="1"/>
</dbReference>
<evidence type="ECO:0000256" key="1">
    <source>
        <dbReference type="SAM" id="Coils"/>
    </source>
</evidence>
<dbReference type="Gene3D" id="3.40.190.10">
    <property type="entry name" value="Periplasmic binding protein-like II"/>
    <property type="match status" value="1"/>
</dbReference>
<accession>X0TCM4</accession>
<proteinExistence type="predicted"/>
<dbReference type="PROSITE" id="PS50112">
    <property type="entry name" value="PAS"/>
    <property type="match status" value="1"/>
</dbReference>
<dbReference type="InterPro" id="IPR052155">
    <property type="entry name" value="Biofilm_reg_signaling"/>
</dbReference>
<dbReference type="InterPro" id="IPR000014">
    <property type="entry name" value="PAS"/>
</dbReference>
<evidence type="ECO:0008006" key="6">
    <source>
        <dbReference type="Google" id="ProtNLM"/>
    </source>
</evidence>
<name>X0TCM4_9ZZZZ</name>
<feature type="non-terminal residue" evidence="5">
    <location>
        <position position="447"/>
    </location>
</feature>
<dbReference type="SMART" id="SM00091">
    <property type="entry name" value="PAS"/>
    <property type="match status" value="1"/>
</dbReference>
<dbReference type="Pfam" id="PF00989">
    <property type="entry name" value="PAS"/>
    <property type="match status" value="1"/>
</dbReference>
<gene>
    <name evidence="5" type="ORF">S01H1_09699</name>
</gene>
<keyword evidence="1" id="KW-0175">Coiled coil</keyword>
<dbReference type="PANTHER" id="PTHR44757">
    <property type="entry name" value="DIGUANYLATE CYCLASE DGCP"/>
    <property type="match status" value="1"/>
</dbReference>
<dbReference type="SUPFAM" id="SSF53850">
    <property type="entry name" value="Periplasmic binding protein-like II"/>
    <property type="match status" value="1"/>
</dbReference>
<keyword evidence="2" id="KW-1133">Transmembrane helix</keyword>
<dbReference type="Pfam" id="PF12974">
    <property type="entry name" value="Phosphonate-bd"/>
    <property type="match status" value="1"/>
</dbReference>
<dbReference type="InterPro" id="IPR035965">
    <property type="entry name" value="PAS-like_dom_sf"/>
</dbReference>
<feature type="domain" description="PAC" evidence="4">
    <location>
        <begin position="390"/>
        <end position="440"/>
    </location>
</feature>
<dbReference type="PROSITE" id="PS50113">
    <property type="entry name" value="PAC"/>
    <property type="match status" value="1"/>
</dbReference>
<evidence type="ECO:0000259" key="4">
    <source>
        <dbReference type="PROSITE" id="PS50113"/>
    </source>
</evidence>
<dbReference type="InterPro" id="IPR013767">
    <property type="entry name" value="PAS_fold"/>
</dbReference>
<feature type="transmembrane region" description="Helical" evidence="2">
    <location>
        <begin position="265"/>
        <end position="286"/>
    </location>
</feature>
<dbReference type="EMBL" id="BARS01004957">
    <property type="protein sequence ID" value="GAF85056.1"/>
    <property type="molecule type" value="Genomic_DNA"/>
</dbReference>
<sequence>EYLTGQIPGHAFVIVPLGFDEVCPAVEQGEVDFVLANPSRYVEIEARYGANRLATLKNHHLNTGITRYGGVIFCRADRDDIKCLTDLKGKTFMAVSEKSLGGWLAAWRELKEVGIDPQRDFAELRFGGTHDAVACAVREGLADAGTVRTDTLERMQAEGKIDLGEFRVIHEHAPDMFGLSFRHSTRLYPEWPFVKVAHTSDELAQKVAVALLRMPADSPAAQAARCAGWTVPHNYQPVHECLKELRVGPYEDLGRTTFGALVRQYWRWLAAGVFLALAVITTLSLLRLNRRLNQSRLDLARELSERKRAEEALRESEQRYRHLFEGLGDAVFLADVDTGRILQTNRQAEILLGRPRHEIVGTHQSQLHPPDQADRYRQKFAAHVEKSHAADFDGEVIKKDGTTVPVTISASTLTLGGRSLILGLFRDDSERKGTEQALRESEERFRR</sequence>
<dbReference type="InterPro" id="IPR000700">
    <property type="entry name" value="PAS-assoc_C"/>
</dbReference>
<evidence type="ECO:0000256" key="2">
    <source>
        <dbReference type="SAM" id="Phobius"/>
    </source>
</evidence>
<dbReference type="Gene3D" id="3.30.450.20">
    <property type="entry name" value="PAS domain"/>
    <property type="match status" value="1"/>
</dbReference>
<organism evidence="5">
    <name type="scientific">marine sediment metagenome</name>
    <dbReference type="NCBI Taxonomy" id="412755"/>
    <lineage>
        <taxon>unclassified sequences</taxon>
        <taxon>metagenomes</taxon>
        <taxon>ecological metagenomes</taxon>
    </lineage>
</organism>
<dbReference type="NCBIfam" id="TIGR00229">
    <property type="entry name" value="sensory_box"/>
    <property type="match status" value="1"/>
</dbReference>
<reference evidence="5" key="1">
    <citation type="journal article" date="2014" name="Front. Microbiol.">
        <title>High frequency of phylogenetically diverse reductive dehalogenase-homologous genes in deep subseafloor sedimentary metagenomes.</title>
        <authorList>
            <person name="Kawai M."/>
            <person name="Futagami T."/>
            <person name="Toyoda A."/>
            <person name="Takaki Y."/>
            <person name="Nishi S."/>
            <person name="Hori S."/>
            <person name="Arai W."/>
            <person name="Tsubouchi T."/>
            <person name="Morono Y."/>
            <person name="Uchiyama I."/>
            <person name="Ito T."/>
            <person name="Fujiyama A."/>
            <person name="Inagaki F."/>
            <person name="Takami H."/>
        </authorList>
    </citation>
    <scope>NUCLEOTIDE SEQUENCE</scope>
    <source>
        <strain evidence="5">Expedition CK06-06</strain>
    </source>
</reference>
<feature type="domain" description="PAS" evidence="3">
    <location>
        <begin position="316"/>
        <end position="387"/>
    </location>
</feature>
<keyword evidence="2" id="KW-0812">Transmembrane</keyword>
<feature type="non-terminal residue" evidence="5">
    <location>
        <position position="1"/>
    </location>
</feature>
<dbReference type="CDD" id="cd00130">
    <property type="entry name" value="PAS"/>
    <property type="match status" value="1"/>
</dbReference>
<keyword evidence="2" id="KW-0472">Membrane</keyword>
<dbReference type="AlphaFoldDB" id="X0TCM4"/>
<evidence type="ECO:0000259" key="3">
    <source>
        <dbReference type="PROSITE" id="PS50112"/>
    </source>
</evidence>
<comment type="caution">
    <text evidence="5">The sequence shown here is derived from an EMBL/GenBank/DDBJ whole genome shotgun (WGS) entry which is preliminary data.</text>
</comment>
<dbReference type="SUPFAM" id="SSF55785">
    <property type="entry name" value="PYP-like sensor domain (PAS domain)"/>
    <property type="match status" value="1"/>
</dbReference>
<evidence type="ECO:0000313" key="5">
    <source>
        <dbReference type="EMBL" id="GAF85056.1"/>
    </source>
</evidence>
<feature type="coiled-coil region" evidence="1">
    <location>
        <begin position="292"/>
        <end position="319"/>
    </location>
</feature>
<protein>
    <recommendedName>
        <fullName evidence="6">PAS domain-containing protein</fullName>
    </recommendedName>
</protein>